<dbReference type="InterPro" id="IPR037233">
    <property type="entry name" value="CcmK-like_sf"/>
</dbReference>
<evidence type="ECO:0000256" key="3">
    <source>
        <dbReference type="PROSITE-ProRule" id="PRU01278"/>
    </source>
</evidence>
<evidence type="ECO:0000313" key="5">
    <source>
        <dbReference type="EMBL" id="EMZ27835.1"/>
    </source>
</evidence>
<dbReference type="Gene3D" id="3.30.70.1710">
    <property type="match status" value="1"/>
</dbReference>
<dbReference type="SMART" id="SM00877">
    <property type="entry name" value="BMC"/>
    <property type="match status" value="1"/>
</dbReference>
<evidence type="ECO:0000313" key="6">
    <source>
        <dbReference type="Proteomes" id="UP000012589"/>
    </source>
</evidence>
<dbReference type="PROSITE" id="PS51930">
    <property type="entry name" value="BMC_2"/>
    <property type="match status" value="1"/>
</dbReference>
<dbReference type="STRING" id="1235802.C823_02184"/>
<dbReference type="Pfam" id="PF00936">
    <property type="entry name" value="BMC"/>
    <property type="match status" value="1"/>
</dbReference>
<dbReference type="AlphaFoldDB" id="N2AP08"/>
<evidence type="ECO:0000259" key="4">
    <source>
        <dbReference type="PROSITE" id="PS51930"/>
    </source>
</evidence>
<dbReference type="PANTHER" id="PTHR33941:SF11">
    <property type="entry name" value="BACTERIAL MICROCOMPARTMENT SHELL PROTEIN PDUJ"/>
    <property type="match status" value="1"/>
</dbReference>
<comment type="similarity">
    <text evidence="3">Belongs to the bacterial microcompartments protein family.</text>
</comment>
<dbReference type="GO" id="GO:0031469">
    <property type="term" value="C:bacterial microcompartment"/>
    <property type="evidence" value="ECO:0007669"/>
    <property type="project" value="UniProtKB-SubCell"/>
</dbReference>
<gene>
    <name evidence="5" type="ORF">C823_02184</name>
</gene>
<proteinExistence type="inferred from homology"/>
<organism evidence="5 6">
    <name type="scientific">Eubacterium plexicaudatum ASF492</name>
    <dbReference type="NCBI Taxonomy" id="1235802"/>
    <lineage>
        <taxon>Bacteria</taxon>
        <taxon>Bacillati</taxon>
        <taxon>Bacillota</taxon>
        <taxon>Clostridia</taxon>
        <taxon>Eubacteriales</taxon>
        <taxon>Eubacteriaceae</taxon>
        <taxon>Eubacterium</taxon>
    </lineage>
</organism>
<comment type="subcellular location">
    <subcellularLocation>
        <location evidence="1">Bacterial microcompartment</location>
    </subcellularLocation>
</comment>
<name>N2AP08_9FIRM</name>
<sequence>MGEAAGMLEVFGLATAFAAADAGCKAGNVRLETFDKNKPANADALPVPLIVMVKFRGSVSDVKAALEAARARAEELAGVVAEYEIAGPTEDTEKLLKLSGMDKGEPNKKYIKEI</sequence>
<dbReference type="eggNOG" id="ENOG503279A">
    <property type="taxonomic scope" value="Bacteria"/>
</dbReference>
<dbReference type="InterPro" id="IPR044872">
    <property type="entry name" value="CcmK/CsoS1_BMC"/>
</dbReference>
<protein>
    <recommendedName>
        <fullName evidence="4">BMC domain-containing protein</fullName>
    </recommendedName>
</protein>
<feature type="domain" description="BMC" evidence="4">
    <location>
        <begin position="4"/>
        <end position="97"/>
    </location>
</feature>
<dbReference type="SUPFAM" id="SSF143414">
    <property type="entry name" value="CcmK-like"/>
    <property type="match status" value="1"/>
</dbReference>
<dbReference type="PATRIC" id="fig|1235802.3.peg.2320"/>
<dbReference type="HOGENOM" id="CLU_175373_0_0_9"/>
<evidence type="ECO:0000256" key="1">
    <source>
        <dbReference type="ARBA" id="ARBA00024322"/>
    </source>
</evidence>
<dbReference type="PANTHER" id="PTHR33941">
    <property type="entry name" value="PROPANEDIOL UTILIZATION PROTEIN PDUA"/>
    <property type="match status" value="1"/>
</dbReference>
<dbReference type="Proteomes" id="UP000012589">
    <property type="component" value="Unassembled WGS sequence"/>
</dbReference>
<comment type="caution">
    <text evidence="5">The sequence shown here is derived from an EMBL/GenBank/DDBJ whole genome shotgun (WGS) entry which is preliminary data.</text>
</comment>
<evidence type="ECO:0000256" key="2">
    <source>
        <dbReference type="ARBA" id="ARBA00024446"/>
    </source>
</evidence>
<dbReference type="OrthoDB" id="9812608at2"/>
<reference evidence="5 6" key="1">
    <citation type="journal article" date="2014" name="Genome Announc.">
        <title>Draft genome sequences of the altered schaedler flora, a defined bacterial community from gnotobiotic mice.</title>
        <authorList>
            <person name="Wannemuehler M.J."/>
            <person name="Overstreet A.M."/>
            <person name="Ward D.V."/>
            <person name="Phillips G.J."/>
        </authorList>
    </citation>
    <scope>NUCLEOTIDE SEQUENCE [LARGE SCALE GENOMIC DNA]</scope>
    <source>
        <strain evidence="5 6">ASF492</strain>
    </source>
</reference>
<keyword evidence="6" id="KW-1185">Reference proteome</keyword>
<accession>N2AP08</accession>
<dbReference type="InterPro" id="IPR050575">
    <property type="entry name" value="BMC_shell"/>
</dbReference>
<dbReference type="InterPro" id="IPR000249">
    <property type="entry name" value="BMC_dom"/>
</dbReference>
<dbReference type="EMBL" id="AQFT01000067">
    <property type="protein sequence ID" value="EMZ27835.1"/>
    <property type="molecule type" value="Genomic_DNA"/>
</dbReference>
<keyword evidence="2" id="KW-1283">Bacterial microcompartment</keyword>